<protein>
    <submittedName>
        <fullName evidence="2">Uncharacterized protein</fullName>
    </submittedName>
</protein>
<keyword evidence="1" id="KW-0812">Transmembrane</keyword>
<feature type="transmembrane region" description="Helical" evidence="1">
    <location>
        <begin position="124"/>
        <end position="143"/>
    </location>
</feature>
<proteinExistence type="predicted"/>
<dbReference type="EMBL" id="BEGY01000146">
    <property type="protein sequence ID" value="GAX85023.1"/>
    <property type="molecule type" value="Genomic_DNA"/>
</dbReference>
<sequence length="206" mass="22395">MTVAPKADSSQRSELTVFTNAASTGVTGIMSSRPEGTDGSDHVYREKVEKAYATLARTRKWGARFLYLSVLPMLLRTFWYTYMASVAGLTINYPALLICAMNVAASVTWRLARPGSPKENFNSVKVASAFNIGSLAMLLINAYKYHAMTSKDVHISISVKMALQKKSEELAVAAVAAKRAQAAKQSTAGASNVKMLQGTGPRRRMH</sequence>
<evidence type="ECO:0000256" key="1">
    <source>
        <dbReference type="SAM" id="Phobius"/>
    </source>
</evidence>
<organism evidence="2 3">
    <name type="scientific">Chlamydomonas eustigma</name>
    <dbReference type="NCBI Taxonomy" id="1157962"/>
    <lineage>
        <taxon>Eukaryota</taxon>
        <taxon>Viridiplantae</taxon>
        <taxon>Chlorophyta</taxon>
        <taxon>core chlorophytes</taxon>
        <taxon>Chlorophyceae</taxon>
        <taxon>CS clade</taxon>
        <taxon>Chlamydomonadales</taxon>
        <taxon>Chlamydomonadaceae</taxon>
        <taxon>Chlamydomonas</taxon>
    </lineage>
</organism>
<evidence type="ECO:0000313" key="2">
    <source>
        <dbReference type="EMBL" id="GAX85023.1"/>
    </source>
</evidence>
<comment type="caution">
    <text evidence="2">The sequence shown here is derived from an EMBL/GenBank/DDBJ whole genome shotgun (WGS) entry which is preliminary data.</text>
</comment>
<gene>
    <name evidence="2" type="ORF">CEUSTIGMA_g12443.t1</name>
</gene>
<keyword evidence="1" id="KW-1133">Transmembrane helix</keyword>
<reference evidence="2 3" key="1">
    <citation type="submission" date="2017-08" db="EMBL/GenBank/DDBJ databases">
        <title>Acidophilic green algal genome provides insights into adaptation to an acidic environment.</title>
        <authorList>
            <person name="Hirooka S."/>
            <person name="Hirose Y."/>
            <person name="Kanesaki Y."/>
            <person name="Higuchi S."/>
            <person name="Fujiwara T."/>
            <person name="Onuma R."/>
            <person name="Era A."/>
            <person name="Ohbayashi R."/>
            <person name="Uzuka A."/>
            <person name="Nozaki H."/>
            <person name="Yoshikawa H."/>
            <person name="Miyagishima S.Y."/>
        </authorList>
    </citation>
    <scope>NUCLEOTIDE SEQUENCE [LARGE SCALE GENOMIC DNA]</scope>
    <source>
        <strain evidence="2 3">NIES-2499</strain>
    </source>
</reference>
<dbReference type="OrthoDB" id="524772at2759"/>
<evidence type="ECO:0000313" key="3">
    <source>
        <dbReference type="Proteomes" id="UP000232323"/>
    </source>
</evidence>
<accession>A0A250XPU0</accession>
<keyword evidence="1" id="KW-0472">Membrane</keyword>
<dbReference type="Proteomes" id="UP000232323">
    <property type="component" value="Unassembled WGS sequence"/>
</dbReference>
<name>A0A250XPU0_9CHLO</name>
<feature type="transmembrane region" description="Helical" evidence="1">
    <location>
        <begin position="65"/>
        <end position="85"/>
    </location>
</feature>
<dbReference type="AlphaFoldDB" id="A0A250XPU0"/>
<keyword evidence="3" id="KW-1185">Reference proteome</keyword>
<feature type="transmembrane region" description="Helical" evidence="1">
    <location>
        <begin position="91"/>
        <end position="112"/>
    </location>
</feature>